<keyword evidence="2" id="KW-1185">Reference proteome</keyword>
<dbReference type="Proteomes" id="UP000198790">
    <property type="component" value="Unassembled WGS sequence"/>
</dbReference>
<dbReference type="AlphaFoldDB" id="A0A1I1A210"/>
<dbReference type="EMBL" id="FOKK01000007">
    <property type="protein sequence ID" value="SFB32029.1"/>
    <property type="molecule type" value="Genomic_DNA"/>
</dbReference>
<proteinExistence type="predicted"/>
<protein>
    <submittedName>
        <fullName evidence="1">Uncharacterized protein</fullName>
    </submittedName>
</protein>
<reference evidence="1 2" key="1">
    <citation type="submission" date="2016-10" db="EMBL/GenBank/DDBJ databases">
        <authorList>
            <person name="de Groot N.N."/>
        </authorList>
    </citation>
    <scope>NUCLEOTIDE SEQUENCE [LARGE SCALE GENOMIC DNA]</scope>
    <source>
        <strain evidence="1 2">DSM 23399</strain>
    </source>
</reference>
<name>A0A1I1A210_9BACT</name>
<evidence type="ECO:0000313" key="2">
    <source>
        <dbReference type="Proteomes" id="UP000198790"/>
    </source>
</evidence>
<dbReference type="STRING" id="237018.SAMN04489723_107123"/>
<accession>A0A1I1A210</accession>
<gene>
    <name evidence="1" type="ORF">SAMN04489723_107123</name>
</gene>
<sequence length="44" mass="5378">MVIQLFQRLPVFNKYTCVENLQLFREIVFDFILKLDSTKEIRTK</sequence>
<evidence type="ECO:0000313" key="1">
    <source>
        <dbReference type="EMBL" id="SFB32029.1"/>
    </source>
</evidence>
<organism evidence="1 2">
    <name type="scientific">Algoriphagus aquimarinus</name>
    <dbReference type="NCBI Taxonomy" id="237018"/>
    <lineage>
        <taxon>Bacteria</taxon>
        <taxon>Pseudomonadati</taxon>
        <taxon>Bacteroidota</taxon>
        <taxon>Cytophagia</taxon>
        <taxon>Cytophagales</taxon>
        <taxon>Cyclobacteriaceae</taxon>
        <taxon>Algoriphagus</taxon>
    </lineage>
</organism>